<evidence type="ECO:0000313" key="1">
    <source>
        <dbReference type="EMBL" id="CAG2188901.1"/>
    </source>
</evidence>
<reference evidence="1" key="1">
    <citation type="submission" date="2021-03" db="EMBL/GenBank/DDBJ databases">
        <authorList>
            <person name="Bekaert M."/>
        </authorList>
    </citation>
    <scope>NUCLEOTIDE SEQUENCE</scope>
</reference>
<dbReference type="Proteomes" id="UP000683360">
    <property type="component" value="Unassembled WGS sequence"/>
</dbReference>
<dbReference type="EMBL" id="CAJPWZ010000277">
    <property type="protein sequence ID" value="CAG2188901.1"/>
    <property type="molecule type" value="Genomic_DNA"/>
</dbReference>
<gene>
    <name evidence="1" type="ORF">MEDL_4311</name>
</gene>
<accession>A0A8S3PZL9</accession>
<dbReference type="AlphaFoldDB" id="A0A8S3PZL9"/>
<name>A0A8S3PZL9_MYTED</name>
<organism evidence="1 2">
    <name type="scientific">Mytilus edulis</name>
    <name type="common">Blue mussel</name>
    <dbReference type="NCBI Taxonomy" id="6550"/>
    <lineage>
        <taxon>Eukaryota</taxon>
        <taxon>Metazoa</taxon>
        <taxon>Spiralia</taxon>
        <taxon>Lophotrochozoa</taxon>
        <taxon>Mollusca</taxon>
        <taxon>Bivalvia</taxon>
        <taxon>Autobranchia</taxon>
        <taxon>Pteriomorphia</taxon>
        <taxon>Mytilida</taxon>
        <taxon>Mytiloidea</taxon>
        <taxon>Mytilidae</taxon>
        <taxon>Mytilinae</taxon>
        <taxon>Mytilus</taxon>
    </lineage>
</organism>
<dbReference type="OrthoDB" id="6072189at2759"/>
<evidence type="ECO:0000313" key="2">
    <source>
        <dbReference type="Proteomes" id="UP000683360"/>
    </source>
</evidence>
<sequence length="295" mass="34195">MRSLVALSGGRLITLKCTRKYIEGLEKWPLTAVGRLIQVVVKKALHTISKDYVINKYRNANDVKILTSVLEIDKLEETTYFVEKEYIELCMKGYAIPEERLGNEFLLSLIVSVFHTFGRRSFYQPDDIDWSLGKIFFSYFAIARKLLYMTNLNDNHLPNTKSTTQYEKSESVQFNGLFTCLTERNEMQSVLSFFGRKKNLVKAASLKDIISTCKKRFNEKTDYLEFGILKVLCAKNDHAKYLSAKMIINYYKDLFLIEQTEELRADATQWGQSITHMIATNQRNFPSLEYSIGNL</sequence>
<proteinExistence type="predicted"/>
<keyword evidence="2" id="KW-1185">Reference proteome</keyword>
<comment type="caution">
    <text evidence="1">The sequence shown here is derived from an EMBL/GenBank/DDBJ whole genome shotgun (WGS) entry which is preliminary data.</text>
</comment>
<protein>
    <submittedName>
        <fullName evidence="1">Uncharacterized protein</fullName>
    </submittedName>
</protein>